<keyword evidence="1 2" id="KW-0732">Signal</keyword>
<name>A0A9J6QXR0_9FIRM</name>
<sequence length="352" mass="37968">MKELPSRSLRFLKTRKKIVMGTAAVFLAAVSIAAGTAIVPSDFEVPVRLANGEVITPPWYVTANGQQVALVDSKEDAREVVKKVAQHYKNNETVKIEIEEQTSAKEMNLENGDKKPRIMTVEEAAAEIAEKEELTVKTTEVVTEEEPIAFKETHEKTDKLYVGQTKVKKEGRSGLKKVTKKITKENGEAVKTDVVEEEILQEAEPQVVLTGTKENEEALFTASRGTEKRGSGSLAAPVSTIRVTSGFGPRWGRTHLGVDLGMASGSPISAADGGTVIFAGYSGSYGNLVKIDHGNGLVTYYAHCSAILAKEGQAVEKGQTIAKVGSTGNSTGPHLHFEVRVNGENVNPMNYL</sequence>
<dbReference type="RefSeq" id="WP_253020245.1">
    <property type="nucleotide sequence ID" value="NZ_JAJAGH010000011.1"/>
</dbReference>
<dbReference type="InterPro" id="IPR050570">
    <property type="entry name" value="Cell_wall_metabolism_enzyme"/>
</dbReference>
<dbReference type="EMBL" id="JAOSHN010000008">
    <property type="protein sequence ID" value="MCU7380266.1"/>
    <property type="molecule type" value="Genomic_DNA"/>
</dbReference>
<dbReference type="Gene3D" id="2.70.70.10">
    <property type="entry name" value="Glucose Permease (Domain IIA)"/>
    <property type="match status" value="1"/>
</dbReference>
<dbReference type="InterPro" id="IPR011098">
    <property type="entry name" value="G5_dom"/>
</dbReference>
<evidence type="ECO:0000256" key="1">
    <source>
        <dbReference type="ARBA" id="ARBA00022729"/>
    </source>
</evidence>
<evidence type="ECO:0000313" key="5">
    <source>
        <dbReference type="Proteomes" id="UP001065549"/>
    </source>
</evidence>
<dbReference type="SUPFAM" id="SSF51261">
    <property type="entry name" value="Duplicated hybrid motif"/>
    <property type="match status" value="1"/>
</dbReference>
<dbReference type="AlphaFoldDB" id="A0A9J6QXR0"/>
<dbReference type="PROSITE" id="PS51109">
    <property type="entry name" value="G5"/>
    <property type="match status" value="1"/>
</dbReference>
<reference evidence="4" key="1">
    <citation type="submission" date="2022-09" db="EMBL/GenBank/DDBJ databases">
        <title>Culturomic study of gut microbiota in children with autism spectrum disorder.</title>
        <authorList>
            <person name="Efimov B.A."/>
            <person name="Chaplin A.V."/>
            <person name="Sokolova S.R."/>
            <person name="Pikina A.P."/>
            <person name="Korzhanova M."/>
            <person name="Belova V."/>
            <person name="Korostin D."/>
        </authorList>
    </citation>
    <scope>NUCLEOTIDE SEQUENCE</scope>
    <source>
        <strain evidence="4">ASD5510</strain>
    </source>
</reference>
<evidence type="ECO:0000259" key="3">
    <source>
        <dbReference type="PROSITE" id="PS51109"/>
    </source>
</evidence>
<proteinExistence type="predicted"/>
<organism evidence="4 5">
    <name type="scientific">Hominibacterium faecale</name>
    <dbReference type="NCBI Taxonomy" id="2839743"/>
    <lineage>
        <taxon>Bacteria</taxon>
        <taxon>Bacillati</taxon>
        <taxon>Bacillota</taxon>
        <taxon>Clostridia</taxon>
        <taxon>Peptostreptococcales</taxon>
        <taxon>Anaerovoracaceae</taxon>
        <taxon>Hominibacterium</taxon>
    </lineage>
</organism>
<dbReference type="InterPro" id="IPR016047">
    <property type="entry name" value="M23ase_b-sheet_dom"/>
</dbReference>
<dbReference type="Pfam" id="PF07501">
    <property type="entry name" value="G5"/>
    <property type="match status" value="1"/>
</dbReference>
<dbReference type="CDD" id="cd12797">
    <property type="entry name" value="M23_peptidase"/>
    <property type="match status" value="1"/>
</dbReference>
<accession>A0A9J6QXR0</accession>
<dbReference type="PANTHER" id="PTHR21666">
    <property type="entry name" value="PEPTIDASE-RELATED"/>
    <property type="match status" value="1"/>
</dbReference>
<dbReference type="GO" id="GO:0004222">
    <property type="term" value="F:metalloendopeptidase activity"/>
    <property type="evidence" value="ECO:0007669"/>
    <property type="project" value="TreeGrafter"/>
</dbReference>
<gene>
    <name evidence="4" type="ORF">OBO34_18195</name>
</gene>
<feature type="signal peptide" evidence="2">
    <location>
        <begin position="1"/>
        <end position="33"/>
    </location>
</feature>
<feature type="domain" description="G5" evidence="3">
    <location>
        <begin position="134"/>
        <end position="214"/>
    </location>
</feature>
<dbReference type="Proteomes" id="UP001065549">
    <property type="component" value="Unassembled WGS sequence"/>
</dbReference>
<evidence type="ECO:0000313" key="4">
    <source>
        <dbReference type="EMBL" id="MCU7380266.1"/>
    </source>
</evidence>
<dbReference type="Pfam" id="PF01551">
    <property type="entry name" value="Peptidase_M23"/>
    <property type="match status" value="1"/>
</dbReference>
<evidence type="ECO:0000256" key="2">
    <source>
        <dbReference type="SAM" id="SignalP"/>
    </source>
</evidence>
<keyword evidence="5" id="KW-1185">Reference proteome</keyword>
<dbReference type="Gene3D" id="2.20.230.10">
    <property type="entry name" value="Resuscitation-promoting factor rpfb"/>
    <property type="match status" value="1"/>
</dbReference>
<comment type="caution">
    <text evidence="4">The sequence shown here is derived from an EMBL/GenBank/DDBJ whole genome shotgun (WGS) entry which is preliminary data.</text>
</comment>
<feature type="chain" id="PRO_5039952600" evidence="2">
    <location>
        <begin position="34"/>
        <end position="352"/>
    </location>
</feature>
<dbReference type="PANTHER" id="PTHR21666:SF289">
    <property type="entry name" value="L-ALA--D-GLU ENDOPEPTIDASE"/>
    <property type="match status" value="1"/>
</dbReference>
<protein>
    <submittedName>
        <fullName evidence="4">Peptidoglycan DD-metalloendopeptidase family protein</fullName>
    </submittedName>
</protein>
<dbReference type="SMART" id="SM01208">
    <property type="entry name" value="G5"/>
    <property type="match status" value="1"/>
</dbReference>
<dbReference type="InterPro" id="IPR011055">
    <property type="entry name" value="Dup_hybrid_motif"/>
</dbReference>